<evidence type="ECO:0000313" key="4">
    <source>
        <dbReference type="EMBL" id="RUS50417.1"/>
    </source>
</evidence>
<sequence length="121" mass="13378">MPGSIPASGNKNIKIIKKMIAEEKAVFEVSKYPVKDSDIIKGDKVTPANIETVIDLDKALAYKRLILYGGILKGIHKELNLSDAEDGDLIHIDDEVDEIANGATDVMVYWHLGLKNYVIKN</sequence>
<dbReference type="EMBL" id="JTFC01000150">
    <property type="protein sequence ID" value="RUS50417.1"/>
    <property type="molecule type" value="Genomic_DNA"/>
</dbReference>
<gene>
    <name evidence="4" type="ORF">QI30_19300</name>
    <name evidence="3" type="ORF">QI30_20320</name>
</gene>
<comment type="similarity">
    <text evidence="1">Belongs to the Gram-positive plasmids replication protein type 1 family.</text>
</comment>
<keyword evidence="5" id="KW-1185">Reference proteome</keyword>
<evidence type="ECO:0000256" key="1">
    <source>
        <dbReference type="ARBA" id="ARBA00008909"/>
    </source>
</evidence>
<protein>
    <submittedName>
        <fullName evidence="3">Uncharacterized protein</fullName>
    </submittedName>
</protein>
<keyword evidence="2" id="KW-0235">DNA replication</keyword>
<dbReference type="GO" id="GO:0003677">
    <property type="term" value="F:DNA binding"/>
    <property type="evidence" value="ECO:0007669"/>
    <property type="project" value="InterPro"/>
</dbReference>
<comment type="caution">
    <text evidence="3">The sequence shown here is derived from an EMBL/GenBank/DDBJ whole genome shotgun (WGS) entry which is preliminary data.</text>
</comment>
<name>A0A433RNB2_9BACL</name>
<dbReference type="GO" id="GO:0006260">
    <property type="term" value="P:DNA replication"/>
    <property type="evidence" value="ECO:0007669"/>
    <property type="project" value="UniProtKB-KW"/>
</dbReference>
<dbReference type="AlphaFoldDB" id="A0A433RNB2"/>
<dbReference type="InterPro" id="IPR000989">
    <property type="entry name" value="Rep"/>
</dbReference>
<dbReference type="RefSeq" id="WP_126992111.1">
    <property type="nucleotide sequence ID" value="NZ_JTFC01000150.1"/>
</dbReference>
<proteinExistence type="inferred from homology"/>
<dbReference type="OrthoDB" id="5540934at2"/>
<dbReference type="EMBL" id="JTFC01000247">
    <property type="protein sequence ID" value="RUS49247.1"/>
    <property type="molecule type" value="Genomic_DNA"/>
</dbReference>
<dbReference type="Pfam" id="PF01446">
    <property type="entry name" value="Rep_1"/>
    <property type="match status" value="1"/>
</dbReference>
<accession>A0A433RNB2</accession>
<evidence type="ECO:0000313" key="3">
    <source>
        <dbReference type="EMBL" id="RUS49247.1"/>
    </source>
</evidence>
<dbReference type="Proteomes" id="UP000288623">
    <property type="component" value="Unassembled WGS sequence"/>
</dbReference>
<reference evidence="3 5" key="1">
    <citation type="submission" date="2014-11" db="EMBL/GenBank/DDBJ databases">
        <title>Genome sequence and analysis of novel Kurthia sp.</title>
        <authorList>
            <person name="Lawson J.N."/>
            <person name="Gonzalez J.E."/>
            <person name="Rinauldi L."/>
            <person name="Xuan Z."/>
            <person name="Firman A."/>
            <person name="Shaddox L."/>
            <person name="Trudeau A."/>
            <person name="Shah S."/>
            <person name="Reiman D."/>
        </authorList>
    </citation>
    <scope>NUCLEOTIDE SEQUENCE [LARGE SCALE GENOMIC DNA]</scope>
    <source>
        <strain evidence="3 5">3B1D</strain>
    </source>
</reference>
<evidence type="ECO:0000313" key="5">
    <source>
        <dbReference type="Proteomes" id="UP000288623"/>
    </source>
</evidence>
<organism evidence="3 5">
    <name type="scientific">Candidatus Kurthia intestinigallinarum</name>
    <dbReference type="NCBI Taxonomy" id="1562256"/>
    <lineage>
        <taxon>Bacteria</taxon>
        <taxon>Bacillati</taxon>
        <taxon>Bacillota</taxon>
        <taxon>Bacilli</taxon>
        <taxon>Bacillales</taxon>
        <taxon>Caryophanaceae</taxon>
        <taxon>Kurthia</taxon>
    </lineage>
</organism>
<evidence type="ECO:0000256" key="2">
    <source>
        <dbReference type="ARBA" id="ARBA00022705"/>
    </source>
</evidence>